<gene>
    <name evidence="3" type="ordered locus">Saro_3443</name>
</gene>
<dbReference type="SUPFAM" id="SSF51004">
    <property type="entry name" value="C-terminal (heme d1) domain of cytochrome cd1-nitrite reductase"/>
    <property type="match status" value="1"/>
</dbReference>
<dbReference type="KEGG" id="nar:Saro_3443"/>
<name>A4XEE2_NOVAD</name>
<evidence type="ECO:0000313" key="3">
    <source>
        <dbReference type="EMBL" id="ABP64303.1"/>
    </source>
</evidence>
<dbReference type="AlphaFoldDB" id="A4XEE2"/>
<dbReference type="HOGENOM" id="CLU_038716_3_0_5"/>
<dbReference type="PANTHER" id="PTHR30344:SF1">
    <property type="entry name" value="6-PHOSPHOGLUCONOLACTONASE"/>
    <property type="match status" value="1"/>
</dbReference>
<dbReference type="InterPro" id="IPR015943">
    <property type="entry name" value="WD40/YVTN_repeat-like_dom_sf"/>
</dbReference>
<evidence type="ECO:0000256" key="1">
    <source>
        <dbReference type="ARBA" id="ARBA00005564"/>
    </source>
</evidence>
<dbReference type="InterPro" id="IPR011048">
    <property type="entry name" value="Haem_d1_sf"/>
</dbReference>
<dbReference type="PANTHER" id="PTHR30344">
    <property type="entry name" value="6-PHOSPHOGLUCONOLACTONASE-RELATED"/>
    <property type="match status" value="1"/>
</dbReference>
<dbReference type="GO" id="GO:0006006">
    <property type="term" value="P:glucose metabolic process"/>
    <property type="evidence" value="ECO:0007669"/>
    <property type="project" value="UniProtKB-KW"/>
</dbReference>
<keyword evidence="4" id="KW-1185">Reference proteome</keyword>
<dbReference type="Gene3D" id="2.130.10.10">
    <property type="entry name" value="YVTN repeat-like/Quinoprotein amine dehydrogenase"/>
    <property type="match status" value="1"/>
</dbReference>
<dbReference type="Pfam" id="PF10282">
    <property type="entry name" value="Lactonase"/>
    <property type="match status" value="1"/>
</dbReference>
<accession>A4XEE2</accession>
<keyword evidence="3" id="KW-0614">Plasmid</keyword>
<keyword evidence="2" id="KW-0313">Glucose metabolism</keyword>
<dbReference type="InterPro" id="IPR050282">
    <property type="entry name" value="Cycloisomerase_2"/>
</dbReference>
<dbReference type="Proteomes" id="UP000009134">
    <property type="component" value="Plasmid pNL2"/>
</dbReference>
<dbReference type="SMR" id="A4XEE2"/>
<reference evidence="3 4" key="1">
    <citation type="submission" date="2007-04" db="EMBL/GenBank/DDBJ databases">
        <title>Complete sequence of plasmid pNL2 of Novosphingobium aromaticivorans DSM 12444.</title>
        <authorList>
            <consortium name="US DOE Joint Genome Institute"/>
            <person name="Copeland A."/>
            <person name="Lucas S."/>
            <person name="Lapidus A."/>
            <person name="Barry K."/>
            <person name="Detter J.C."/>
            <person name="Glavina del Rio T."/>
            <person name="Hammon N."/>
            <person name="Israni S."/>
            <person name="Dalin E."/>
            <person name="Tice H."/>
            <person name="Pitluck S."/>
            <person name="Chertkov O."/>
            <person name="Han C."/>
            <person name="Thomson S."/>
            <person name="Schmutz J."/>
            <person name="Larimer F."/>
            <person name="Land M."/>
            <person name="Kyrpides N."/>
            <person name="Ivanova N."/>
            <person name="Fredrickson J."/>
            <person name="Romine M.F."/>
            <person name="Richardson P."/>
        </authorList>
    </citation>
    <scope>NUCLEOTIDE SEQUENCE [LARGE SCALE GENOMIC DNA]</scope>
    <source>
        <strain evidence="4">ATCC 700278 / DSM 12444 / CCUG 56034 / CIP 105152 / NBRC 16084 / F199</strain>
        <plasmid evidence="3 4">pNL2</plasmid>
    </source>
</reference>
<keyword evidence="2" id="KW-0119">Carbohydrate metabolism</keyword>
<comment type="similarity">
    <text evidence="1">Belongs to the cycloisomerase 2 family.</text>
</comment>
<sequence length="322" mass="33958">MRPDMFIGSYERSGGHGLYPAWLDSLGAISLGPPDTRIGNASFGLLDHRCGTAWFVEEQEPGAVSAWQWDDQVWTPLGRIGTGGASPCHLVRSPDGTLLAVANNDGGVAALVELDPETGALGKLAGVLRNEGGARSHAGCVRFAGDRIFIADRGLDRVLSCEYGAAGFGEVRTAFAAPRGSGPRQLLLRDDLALLACELTARLMLLRATGEGFELLDDIATDAAATPGNLAGHLAFQGDRIFVSNRGADTVASFRIDGERLRREDCWSSHGRSPRHFAMCGSYLVVTNEQDGIVCVLDIANGGRIAGTAIVPGAAFVLAMPL</sequence>
<dbReference type="GO" id="GO:0017057">
    <property type="term" value="F:6-phosphogluconolactonase activity"/>
    <property type="evidence" value="ECO:0007669"/>
    <property type="project" value="TreeGrafter"/>
</dbReference>
<dbReference type="InterPro" id="IPR019405">
    <property type="entry name" value="Lactonase_7-beta_prop"/>
</dbReference>
<protein>
    <submittedName>
        <fullName evidence="3">3-carboxymuconate cyclase-like protein</fullName>
    </submittedName>
</protein>
<evidence type="ECO:0000256" key="2">
    <source>
        <dbReference type="ARBA" id="ARBA00022526"/>
    </source>
</evidence>
<proteinExistence type="inferred from homology"/>
<organism evidence="3 4">
    <name type="scientific">Novosphingobium aromaticivorans (strain ATCC 700278 / DSM 12444 / CCUG 56034 / CIP 105152 / NBRC 16084 / F199)</name>
    <dbReference type="NCBI Taxonomy" id="279238"/>
    <lineage>
        <taxon>Bacteria</taxon>
        <taxon>Pseudomonadati</taxon>
        <taxon>Pseudomonadota</taxon>
        <taxon>Alphaproteobacteria</taxon>
        <taxon>Sphingomonadales</taxon>
        <taxon>Sphingomonadaceae</taxon>
        <taxon>Novosphingobium</taxon>
    </lineage>
</organism>
<evidence type="ECO:0000313" key="4">
    <source>
        <dbReference type="Proteomes" id="UP000009134"/>
    </source>
</evidence>
<geneLocation type="plasmid" evidence="3 4">
    <name>pNL2</name>
</geneLocation>
<dbReference type="RefSeq" id="WP_011906690.1">
    <property type="nucleotide sequence ID" value="NC_009427.1"/>
</dbReference>
<dbReference type="EMBL" id="CP000677">
    <property type="protein sequence ID" value="ABP64303.1"/>
    <property type="molecule type" value="Genomic_DNA"/>
</dbReference>
<dbReference type="eggNOG" id="COG2706">
    <property type="taxonomic scope" value="Bacteria"/>
</dbReference>